<evidence type="ECO:0000256" key="4">
    <source>
        <dbReference type="ARBA" id="ARBA00022630"/>
    </source>
</evidence>
<keyword evidence="7" id="KW-0274">FAD</keyword>
<name>A0AAD7UI57_9STRA</name>
<dbReference type="AlphaFoldDB" id="A0AAD7UI57"/>
<dbReference type="SUPFAM" id="SSF52343">
    <property type="entry name" value="Ferredoxin reductase-like, C-terminal NADP-linked domain"/>
    <property type="match status" value="1"/>
</dbReference>
<evidence type="ECO:0000256" key="2">
    <source>
        <dbReference type="ARBA" id="ARBA00001974"/>
    </source>
</evidence>
<keyword evidence="15" id="KW-1185">Reference proteome</keyword>
<dbReference type="InterPro" id="IPR029039">
    <property type="entry name" value="Flavoprotein-like_sf"/>
</dbReference>
<evidence type="ECO:0000256" key="1">
    <source>
        <dbReference type="ARBA" id="ARBA00001917"/>
    </source>
</evidence>
<dbReference type="InterPro" id="IPR023173">
    <property type="entry name" value="NADPH_Cyt_P450_Rdtase_alpha"/>
</dbReference>
<dbReference type="Gene3D" id="1.20.1270.20">
    <property type="match status" value="2"/>
</dbReference>
<dbReference type="InterPro" id="IPR016100">
    <property type="entry name" value="Prismane_a-bundle"/>
</dbReference>
<evidence type="ECO:0000256" key="7">
    <source>
        <dbReference type="ARBA" id="ARBA00022827"/>
    </source>
</evidence>
<evidence type="ECO:0000256" key="9">
    <source>
        <dbReference type="ARBA" id="ARBA00023002"/>
    </source>
</evidence>
<sequence>MARVAVRGFSQQQAVRKRLLIIYGSQTGTAESLARMLGPQALGHNFEPIIEPMNDAIATLKASEPPAAIACVCSTYGVGEFPSNAERFFGEVNRAALPGLRGVPYSILGLGDSRNEHYNAAAKALDGALRKAGAVSAQKLALSCETKGHDSAYREWKRGLWKALGSTVLHGGVPSVVYECRPVPTAKPEPLESPYGFEHATVASNEVVSAPGYAPVFRKLRFEPMDRRRPRKLNEHVMVLPQNGVELVERAARRLDADLDSIVRVVALSGAPKSHIDGKNVDVRTLLSEVIDLSGIPPRSFLESLAALATDSSERAALDDLANDLSASSEYEALTMFGIFSVVDALERFSKLPVTLEYLLSYAPRITPRTYSLASDSSYELVFNERAMAVGDRIHHGLATHMMGQLEKGHKLTISFAPSGLATMPDPEKPLAIVALGTGIASARMLLQHRHHYFQMQQERGKVGNVVMYYGFRHAGKDELFTDEIEAYVKEGWLDVRKTASRDQAPFLSPIDVMDASLADFVGRDGHISYCGLGGEVPLLVENKLGQVGVDVAALRVAGRYHEEAYSRDPDVENLFLERRGDALAPTLAGRMGRTDMFCFQCEQTHKGRGCHKIGVCGKTPRVAALQDLVVHGVKVMGFYAHELHQLGGLLLDDDDANRLMLEALFATLTNVNFDEARFVDLASRVAGTTEKLKTEYLARCAQVGAVAKTPSRGAFISVPKETSSADVLVELGKGVGILQRFGDPNSQSSEGVREMLTYAIKGIAAYADHSLVNNREDPEIYAFLRKALAYLATEGVGDDLAAGLALCLEAGKANVAAMSLLYDSHATSLGVPSPHAVPLKPKPGKAILVSGHDLVLLKALLEATEPLGINVYTHGEMLPAHGYPGLRKYSNLAGHYGGAWMRQSVEFPHFKGAILVTTNCLTEPHDTYDSRLFTAGAVGWPGVAHIGNDLSDVDFSPLVRAAIDAPGFDQSDVDFGHPDPVGQKRRPESLTVGFGHEALLGAAGTIVDEIKNGNVTRFYVVGGCDGFEGQRSYYTDLVANLEPTAVVLTLGCGKYRVNHLDLGTIGDTGIPRLLDVGQCNDAFSAVQVALALAQALDCEVKDLPLSIVLSWFEQKAIAVLLSCLHLGLKPIHLGPALPAFVTPEVLHKLVTDFGIVPIGDAAVDAKAMAAAPGAS</sequence>
<keyword evidence="3" id="KW-0963">Cytoplasm</keyword>
<evidence type="ECO:0000256" key="5">
    <source>
        <dbReference type="ARBA" id="ARBA00022643"/>
    </source>
</evidence>
<keyword evidence="9" id="KW-0560">Oxidoreductase</keyword>
<dbReference type="PANTHER" id="PTHR30109">
    <property type="entry name" value="HYDROXYLAMINE REDUCTASE"/>
    <property type="match status" value="1"/>
</dbReference>
<evidence type="ECO:0000256" key="6">
    <source>
        <dbReference type="ARBA" id="ARBA00022723"/>
    </source>
</evidence>
<dbReference type="SUPFAM" id="SSF56821">
    <property type="entry name" value="Prismane protein-like"/>
    <property type="match status" value="1"/>
</dbReference>
<dbReference type="InterPro" id="IPR003097">
    <property type="entry name" value="CysJ-like_FAD-binding"/>
</dbReference>
<dbReference type="Gene3D" id="3.40.50.360">
    <property type="match status" value="1"/>
</dbReference>
<dbReference type="GO" id="GO:0046872">
    <property type="term" value="F:metal ion binding"/>
    <property type="evidence" value="ECO:0007669"/>
    <property type="project" value="UniProtKB-KW"/>
</dbReference>
<proteinExistence type="inferred from homology"/>
<dbReference type="GO" id="GO:0050418">
    <property type="term" value="F:hydroxylamine reductase activity"/>
    <property type="evidence" value="ECO:0007669"/>
    <property type="project" value="TreeGrafter"/>
</dbReference>
<comment type="caution">
    <text evidence="14">The sequence shown here is derived from an EMBL/GenBank/DDBJ whole genome shotgun (WGS) entry which is preliminary data.</text>
</comment>
<keyword evidence="6" id="KW-0479">Metal-binding</keyword>
<dbReference type="PROSITE" id="PS50902">
    <property type="entry name" value="FLAVODOXIN_LIKE"/>
    <property type="match status" value="1"/>
</dbReference>
<dbReference type="HAMAP" id="MF_00069">
    <property type="entry name" value="Hydroxylam_reduct"/>
    <property type="match status" value="1"/>
</dbReference>
<dbReference type="Pfam" id="PF00667">
    <property type="entry name" value="FAD_binding_1"/>
    <property type="match status" value="1"/>
</dbReference>
<dbReference type="InterPro" id="IPR017927">
    <property type="entry name" value="FAD-bd_FR_type"/>
</dbReference>
<dbReference type="Gene3D" id="1.20.990.10">
    <property type="entry name" value="NADPH-cytochrome p450 Reductase, Chain A, domain 3"/>
    <property type="match status" value="1"/>
</dbReference>
<accession>A0AAD7UI57</accession>
<dbReference type="InterPro" id="IPR001094">
    <property type="entry name" value="Flavdoxin-like"/>
</dbReference>
<dbReference type="GO" id="GO:0042542">
    <property type="term" value="P:response to hydrogen peroxide"/>
    <property type="evidence" value="ECO:0007669"/>
    <property type="project" value="TreeGrafter"/>
</dbReference>
<dbReference type="InterPro" id="IPR010048">
    <property type="entry name" value="Hydroxylam_reduct"/>
</dbReference>
<dbReference type="EMBL" id="JAQMWT010000317">
    <property type="protein sequence ID" value="KAJ8605108.1"/>
    <property type="molecule type" value="Genomic_DNA"/>
</dbReference>
<dbReference type="Gene3D" id="3.40.50.80">
    <property type="entry name" value="Nucleotide-binding domain of ferredoxin-NADP reductase (FNR) module"/>
    <property type="match status" value="1"/>
</dbReference>
<dbReference type="InterPro" id="IPR017938">
    <property type="entry name" value="Riboflavin_synthase-like_b-brl"/>
</dbReference>
<dbReference type="GO" id="GO:0005737">
    <property type="term" value="C:cytoplasm"/>
    <property type="evidence" value="ECO:0007669"/>
    <property type="project" value="InterPro"/>
</dbReference>
<dbReference type="InterPro" id="IPR008254">
    <property type="entry name" value="Flavodoxin/NO_synth"/>
</dbReference>
<evidence type="ECO:0000256" key="11">
    <source>
        <dbReference type="ARBA" id="ARBA00023014"/>
    </source>
</evidence>
<dbReference type="NCBIfam" id="NF003658">
    <property type="entry name" value="PRK05290.1"/>
    <property type="match status" value="1"/>
</dbReference>
<keyword evidence="8" id="KW-0521">NADP</keyword>
<dbReference type="Pfam" id="PF00258">
    <property type="entry name" value="Flavodoxin_1"/>
    <property type="match status" value="1"/>
</dbReference>
<organism evidence="14 15">
    <name type="scientific">Chrysophaeum taylorii</name>
    <dbReference type="NCBI Taxonomy" id="2483200"/>
    <lineage>
        <taxon>Eukaryota</taxon>
        <taxon>Sar</taxon>
        <taxon>Stramenopiles</taxon>
        <taxon>Ochrophyta</taxon>
        <taxon>Pelagophyceae</taxon>
        <taxon>Pelagomonadales</taxon>
        <taxon>Pelagomonadaceae</taxon>
        <taxon>Chrysophaeum</taxon>
    </lineage>
</organism>
<dbReference type="InterPro" id="IPR004137">
    <property type="entry name" value="HCP/CODH"/>
</dbReference>
<evidence type="ECO:0000259" key="13">
    <source>
        <dbReference type="PROSITE" id="PS51384"/>
    </source>
</evidence>
<evidence type="ECO:0008006" key="16">
    <source>
        <dbReference type="Google" id="ProtNLM"/>
    </source>
</evidence>
<evidence type="ECO:0000256" key="10">
    <source>
        <dbReference type="ARBA" id="ARBA00023004"/>
    </source>
</evidence>
<comment type="cofactor">
    <cofactor evidence="2">
        <name>FAD</name>
        <dbReference type="ChEBI" id="CHEBI:57692"/>
    </cofactor>
</comment>
<dbReference type="SUPFAM" id="SSF52218">
    <property type="entry name" value="Flavoproteins"/>
    <property type="match status" value="1"/>
</dbReference>
<keyword evidence="10" id="KW-0408">Iron</keyword>
<dbReference type="InterPro" id="IPR016099">
    <property type="entry name" value="Prismane-like_a/b-sand"/>
</dbReference>
<feature type="domain" description="FAD-binding FR-type" evidence="13">
    <location>
        <begin position="195"/>
        <end position="425"/>
    </location>
</feature>
<dbReference type="NCBIfam" id="TIGR01703">
    <property type="entry name" value="hybrid_clust"/>
    <property type="match status" value="1"/>
</dbReference>
<protein>
    <recommendedName>
        <fullName evidence="16">Hydroxylamine reductase</fullName>
    </recommendedName>
</protein>
<dbReference type="PRINTS" id="PR00369">
    <property type="entry name" value="FLAVODOXIN"/>
</dbReference>
<dbReference type="PROSITE" id="PS51384">
    <property type="entry name" value="FAD_FR"/>
    <property type="match status" value="1"/>
</dbReference>
<feature type="domain" description="Flavodoxin-like" evidence="12">
    <location>
        <begin position="19"/>
        <end position="161"/>
    </location>
</feature>
<comment type="cofactor">
    <cofactor evidence="1">
        <name>FMN</name>
        <dbReference type="ChEBI" id="CHEBI:58210"/>
    </cofactor>
</comment>
<reference evidence="14" key="1">
    <citation type="submission" date="2023-01" db="EMBL/GenBank/DDBJ databases">
        <title>Metagenome sequencing of chrysophaentin producing Chrysophaeum taylorii.</title>
        <authorList>
            <person name="Davison J."/>
            <person name="Bewley C."/>
        </authorList>
    </citation>
    <scope>NUCLEOTIDE SEQUENCE</scope>
    <source>
        <strain evidence="14">NIES-1699</strain>
    </source>
</reference>
<evidence type="ECO:0000313" key="14">
    <source>
        <dbReference type="EMBL" id="KAJ8605108.1"/>
    </source>
</evidence>
<gene>
    <name evidence="14" type="ORF">CTAYLR_000408</name>
</gene>
<evidence type="ECO:0000313" key="15">
    <source>
        <dbReference type="Proteomes" id="UP001230188"/>
    </source>
</evidence>
<dbReference type="SUPFAM" id="SSF63380">
    <property type="entry name" value="Riboflavin synthase domain-like"/>
    <property type="match status" value="1"/>
</dbReference>
<keyword evidence="4" id="KW-0285">Flavoprotein</keyword>
<keyword evidence="11" id="KW-0411">Iron-sulfur</keyword>
<dbReference type="Proteomes" id="UP001230188">
    <property type="component" value="Unassembled WGS sequence"/>
</dbReference>
<keyword evidence="5" id="KW-0288">FMN</keyword>
<dbReference type="Pfam" id="PF03063">
    <property type="entry name" value="Prismane"/>
    <property type="match status" value="1"/>
</dbReference>
<dbReference type="PANTHER" id="PTHR30109:SF0">
    <property type="entry name" value="HYDROXYLAMINE REDUCTASE"/>
    <property type="match status" value="1"/>
</dbReference>
<dbReference type="Gene3D" id="3.40.50.2030">
    <property type="match status" value="2"/>
</dbReference>
<evidence type="ECO:0000256" key="3">
    <source>
        <dbReference type="ARBA" id="ARBA00022490"/>
    </source>
</evidence>
<evidence type="ECO:0000256" key="8">
    <source>
        <dbReference type="ARBA" id="ARBA00022857"/>
    </source>
</evidence>
<dbReference type="GO" id="GO:0004601">
    <property type="term" value="F:peroxidase activity"/>
    <property type="evidence" value="ECO:0007669"/>
    <property type="project" value="TreeGrafter"/>
</dbReference>
<dbReference type="GO" id="GO:0010181">
    <property type="term" value="F:FMN binding"/>
    <property type="evidence" value="ECO:0007669"/>
    <property type="project" value="InterPro"/>
</dbReference>
<dbReference type="InterPro" id="IPR039261">
    <property type="entry name" value="FNR_nucleotide-bd"/>
</dbReference>
<dbReference type="InterPro" id="IPR011254">
    <property type="entry name" value="Prismane-like_sf"/>
</dbReference>
<evidence type="ECO:0000259" key="12">
    <source>
        <dbReference type="PROSITE" id="PS50902"/>
    </source>
</evidence>
<dbReference type="GO" id="GO:0051536">
    <property type="term" value="F:iron-sulfur cluster binding"/>
    <property type="evidence" value="ECO:0007669"/>
    <property type="project" value="UniProtKB-KW"/>
</dbReference>